<reference evidence="2" key="1">
    <citation type="submission" date="2021-09" db="EMBL/GenBank/DDBJ databases">
        <title>Genome of Aequorivita sp. strain F47161.</title>
        <authorList>
            <person name="Wang Y."/>
        </authorList>
    </citation>
    <scope>NUCLEOTIDE SEQUENCE</scope>
    <source>
        <strain evidence="2">F47161</strain>
    </source>
</reference>
<dbReference type="RefSeq" id="WP_237601239.1">
    <property type="nucleotide sequence ID" value="NZ_JAIRBA010000001.1"/>
</dbReference>
<dbReference type="SUPFAM" id="SSF56925">
    <property type="entry name" value="OMPA-like"/>
    <property type="match status" value="1"/>
</dbReference>
<dbReference type="EMBL" id="JAIRBA010000001">
    <property type="protein sequence ID" value="MCG2417417.1"/>
    <property type="molecule type" value="Genomic_DNA"/>
</dbReference>
<name>A0A9X1QU41_9FLAO</name>
<evidence type="ECO:0000313" key="2">
    <source>
        <dbReference type="EMBL" id="MCG2417417.1"/>
    </source>
</evidence>
<keyword evidence="1" id="KW-0732">Signal</keyword>
<feature type="chain" id="PRO_5040896505" description="Outer membrane protein beta-barrel domain-containing protein" evidence="1">
    <location>
        <begin position="19"/>
        <end position="177"/>
    </location>
</feature>
<accession>A0A9X1QU41</accession>
<organism evidence="2 3">
    <name type="scientific">Aequorivita vitellina</name>
    <dbReference type="NCBI Taxonomy" id="2874475"/>
    <lineage>
        <taxon>Bacteria</taxon>
        <taxon>Pseudomonadati</taxon>
        <taxon>Bacteroidota</taxon>
        <taxon>Flavobacteriia</taxon>
        <taxon>Flavobacteriales</taxon>
        <taxon>Flavobacteriaceae</taxon>
        <taxon>Aequorivita</taxon>
    </lineage>
</organism>
<evidence type="ECO:0000256" key="1">
    <source>
        <dbReference type="SAM" id="SignalP"/>
    </source>
</evidence>
<dbReference type="Proteomes" id="UP001139461">
    <property type="component" value="Unassembled WGS sequence"/>
</dbReference>
<dbReference type="InterPro" id="IPR011250">
    <property type="entry name" value="OMP/PagP_B-barrel"/>
</dbReference>
<protein>
    <recommendedName>
        <fullName evidence="4">Outer membrane protein beta-barrel domain-containing protein</fullName>
    </recommendedName>
</protein>
<proteinExistence type="predicted"/>
<gene>
    <name evidence="2" type="ORF">K8089_00175</name>
</gene>
<keyword evidence="3" id="KW-1185">Reference proteome</keyword>
<dbReference type="AlphaFoldDB" id="A0A9X1QU41"/>
<feature type="signal peptide" evidence="1">
    <location>
        <begin position="1"/>
        <end position="18"/>
    </location>
</feature>
<evidence type="ECO:0000313" key="3">
    <source>
        <dbReference type="Proteomes" id="UP001139461"/>
    </source>
</evidence>
<comment type="caution">
    <text evidence="2">The sequence shown here is derived from an EMBL/GenBank/DDBJ whole genome shotgun (WGS) entry which is preliminary data.</text>
</comment>
<dbReference type="Gene3D" id="2.40.160.20">
    <property type="match status" value="1"/>
</dbReference>
<sequence length="177" mass="19602">MKKAIILALFLMSTFTYSQIQKGEMLLSVAVSPYPTTTNNENDFGALGITSIEFFVFKNISFSGSFSTSNNTLFKNNSDVTIHSYGFIPSIHYYFVNKEKWNVFAQTGYGYGFEDQTQGNIQNSALTIFNIGAGAHYKIGKDWFLKLLLPYFDANNLTLNVDAASGVAVFVGAGFKL</sequence>
<evidence type="ECO:0008006" key="4">
    <source>
        <dbReference type="Google" id="ProtNLM"/>
    </source>
</evidence>